<reference evidence="1" key="1">
    <citation type="journal article" date="2014" name="PLoS Genet.">
        <title>The Genome of Spironucleus salmonicida Highlights a Fish Pathogen Adapted to Fluctuating Environments.</title>
        <authorList>
            <person name="Xu F."/>
            <person name="Jerlstrom-Hultqvist J."/>
            <person name="Einarsson E."/>
            <person name="Astvaldsson A."/>
            <person name="Svard S.G."/>
            <person name="Andersson J.O."/>
        </authorList>
    </citation>
    <scope>NUCLEOTIDE SEQUENCE</scope>
</reference>
<proteinExistence type="predicted"/>
<accession>V6LBP2</accession>
<dbReference type="VEuPathDB" id="GiardiaDB:SS50377_22616"/>
<gene>
    <name evidence="1" type="ORF">SS50377_18198</name>
</gene>
<evidence type="ECO:0000313" key="1">
    <source>
        <dbReference type="EMBL" id="EST41895.1"/>
    </source>
</evidence>
<dbReference type="AlphaFoldDB" id="V6LBP2"/>
<protein>
    <submittedName>
        <fullName evidence="1">Uncharacterized protein</fullName>
    </submittedName>
</protein>
<organism evidence="1">
    <name type="scientific">Spironucleus salmonicida</name>
    <dbReference type="NCBI Taxonomy" id="348837"/>
    <lineage>
        <taxon>Eukaryota</taxon>
        <taxon>Metamonada</taxon>
        <taxon>Diplomonadida</taxon>
        <taxon>Hexamitidae</taxon>
        <taxon>Hexamitinae</taxon>
        <taxon>Spironucleus</taxon>
    </lineage>
</organism>
<dbReference type="EMBL" id="KI546166">
    <property type="protein sequence ID" value="EST41895.1"/>
    <property type="molecule type" value="Genomic_DNA"/>
</dbReference>
<name>V6LBP2_9EUKA</name>
<sequence>MKGTEQHRCPVRFTSHLSILRAVVGDATETQSQEGSCAASGASVAWVVTGVPGICSRCVHVDRMKLLHLLDFDYLV</sequence>